<feature type="signal peptide" evidence="1">
    <location>
        <begin position="1"/>
        <end position="18"/>
    </location>
</feature>
<keyword evidence="1" id="KW-0732">Signal</keyword>
<gene>
    <name evidence="2" type="ORF">AAFH49_09030</name>
</gene>
<dbReference type="Pfam" id="PF14224">
    <property type="entry name" value="DUF4331"/>
    <property type="match status" value="1"/>
</dbReference>
<reference evidence="2 3" key="1">
    <citation type="journal article" date="2018" name="Arch. Microbiol.">
        <title>Hymenobacter segetis sp. nov., isolated from soil.</title>
        <authorList>
            <person name="Ten L.N."/>
            <person name="Lim S.J."/>
            <person name="Kim B.O."/>
            <person name="Kang I.K."/>
            <person name="Jung H.Y."/>
        </authorList>
    </citation>
    <scope>NUCLEOTIDE SEQUENCE [LARGE SCALE GENOMIC DNA]</scope>
    <source>
        <strain evidence="2 3">S7-3-11</strain>
    </source>
</reference>
<dbReference type="NCBIfam" id="TIGR04183">
    <property type="entry name" value="Por_Secre_tail"/>
    <property type="match status" value="1"/>
</dbReference>
<accession>A0ABU9LUR7</accession>
<sequence>MKNLLTRPLFQAALLATAAGGVVALSSQHNTLEASSHREAPLIADDPLADNTDLYAFRSPDSPNNDGSASVTIIANYIPLELPQGGPNYNTFGENVRYEIHVKNNPTTAGDDITYRFTFTRTNEAGTGTFFNIRLGLQNLKTTYTCEKSVGGGAFTTVVTNGVVPPPNIGPRSINGPAGLNQTAPYATLMTNAIQTLSDGTKIFCGPTDDPFFADLGGIFDLGGIRAPGAARDGLARKNTHAIAMQIPVTVLAKTGTTALTSTTNILDSNYIIGVWASASRPSTRVLSATGAAPTVSGSYVQVSRIGMPLLNEVINPIGAKDAWNSGTPYAEVAATDDYLSNPELGLYLADNTPVAPAGPKTASTTYYGEAVSGPGTLLNALRIQSKSLAGQSLGGLGGASFAGFDFRNGAAGLSGLAGNAALNGTALAANAYGPYLLRAGKPRSVDILPIFHTGVPNLAPYQLATGKGGNPLAAGKPFINNFLLVGGSASNPGGDMLRLNMAVPPTPRTAAAGFSSEGLLAAAVAGLTNPTYNANASLQNIPNMDGFPNGRRLEDDVTRIELQAVGGVVLAAIGLWYDDYTPASTSPVTTQLGNVLGFNAGVTANDTTFKAAFPYSQTPWSGTKAQSVALAQRSSSLGLSPNLTVANAYPNPFADRTTLRFELPTKGTMSVVISDVTGRKVATIAKDKAFGAGANELAWTPGRDVAPGVYIATLYNGSTVVQSVRIERQ</sequence>
<comment type="caution">
    <text evidence="2">The sequence shown here is derived from an EMBL/GenBank/DDBJ whole genome shotgun (WGS) entry which is preliminary data.</text>
</comment>
<dbReference type="RefSeq" id="WP_342297478.1">
    <property type="nucleotide sequence ID" value="NZ_JBCEVZ010000017.1"/>
</dbReference>
<dbReference type="EMBL" id="JBCEVZ010000017">
    <property type="protein sequence ID" value="MEL5994351.1"/>
    <property type="molecule type" value="Genomic_DNA"/>
</dbReference>
<organism evidence="2 3">
    <name type="scientific">Hymenobacter segetis</name>
    <dbReference type="NCBI Taxonomy" id="2025509"/>
    <lineage>
        <taxon>Bacteria</taxon>
        <taxon>Pseudomonadati</taxon>
        <taxon>Bacteroidota</taxon>
        <taxon>Cytophagia</taxon>
        <taxon>Cytophagales</taxon>
        <taxon>Hymenobacteraceae</taxon>
        <taxon>Hymenobacter</taxon>
    </lineage>
</organism>
<dbReference type="Proteomes" id="UP001479606">
    <property type="component" value="Unassembled WGS sequence"/>
</dbReference>
<protein>
    <submittedName>
        <fullName evidence="2">DUF4331 family protein</fullName>
    </submittedName>
</protein>
<evidence type="ECO:0000256" key="1">
    <source>
        <dbReference type="SAM" id="SignalP"/>
    </source>
</evidence>
<keyword evidence="3" id="KW-1185">Reference proteome</keyword>
<dbReference type="InterPro" id="IPR025566">
    <property type="entry name" value="DUF4331"/>
</dbReference>
<feature type="chain" id="PRO_5046317228" evidence="1">
    <location>
        <begin position="19"/>
        <end position="730"/>
    </location>
</feature>
<evidence type="ECO:0000313" key="2">
    <source>
        <dbReference type="EMBL" id="MEL5994351.1"/>
    </source>
</evidence>
<dbReference type="Gene3D" id="2.60.40.4070">
    <property type="match status" value="1"/>
</dbReference>
<dbReference type="InterPro" id="IPR026444">
    <property type="entry name" value="Secre_tail"/>
</dbReference>
<name>A0ABU9LUR7_9BACT</name>
<proteinExistence type="predicted"/>
<evidence type="ECO:0000313" key="3">
    <source>
        <dbReference type="Proteomes" id="UP001479606"/>
    </source>
</evidence>